<protein>
    <submittedName>
        <fullName evidence="1">Uncharacterized protein</fullName>
    </submittedName>
</protein>
<organism evidence="1 2">
    <name type="scientific">Thiocystis violascens (strain ATCC 17096 / DSM 198 / 6111)</name>
    <name type="common">Chromatium violascens</name>
    <dbReference type="NCBI Taxonomy" id="765911"/>
    <lineage>
        <taxon>Bacteria</taxon>
        <taxon>Pseudomonadati</taxon>
        <taxon>Pseudomonadota</taxon>
        <taxon>Gammaproteobacteria</taxon>
        <taxon>Chromatiales</taxon>
        <taxon>Chromatiaceae</taxon>
        <taxon>Thiocystis</taxon>
    </lineage>
</organism>
<keyword evidence="2" id="KW-1185">Reference proteome</keyword>
<sequence>MRLHKEEQRFAARLTDVRFTQKLVAVCFRPSVSSRDDAVA</sequence>
<dbReference type="HOGENOM" id="CLU_3297928_0_0_6"/>
<reference evidence="1 2" key="1">
    <citation type="submission" date="2012-06" db="EMBL/GenBank/DDBJ databases">
        <title>Complete sequence of Thiocystis violascens DSM 198.</title>
        <authorList>
            <consortium name="US DOE Joint Genome Institute"/>
            <person name="Lucas S."/>
            <person name="Han J."/>
            <person name="Lapidus A."/>
            <person name="Cheng J.-F."/>
            <person name="Goodwin L."/>
            <person name="Pitluck S."/>
            <person name="Peters L."/>
            <person name="Ovchinnikova G."/>
            <person name="Teshima H."/>
            <person name="Detter J.C."/>
            <person name="Han C."/>
            <person name="Tapia R."/>
            <person name="Land M."/>
            <person name="Hauser L."/>
            <person name="Kyrpides N."/>
            <person name="Ivanova N."/>
            <person name="Pagani I."/>
            <person name="Vogl K."/>
            <person name="Liu Z."/>
            <person name="Frigaard N.-U."/>
            <person name="Bryant D."/>
            <person name="Woyke T."/>
        </authorList>
    </citation>
    <scope>NUCLEOTIDE SEQUENCE [LARGE SCALE GENOMIC DNA]</scope>
    <source>
        <strain evidence="2">ATCC 17096 / DSM 198 / 6111</strain>
    </source>
</reference>
<evidence type="ECO:0000313" key="1">
    <source>
        <dbReference type="EMBL" id="AFL74901.1"/>
    </source>
</evidence>
<evidence type="ECO:0000313" key="2">
    <source>
        <dbReference type="Proteomes" id="UP000006062"/>
    </source>
</evidence>
<gene>
    <name evidence="1" type="ordered locus">Thivi_3020</name>
</gene>
<dbReference type="Proteomes" id="UP000006062">
    <property type="component" value="Chromosome"/>
</dbReference>
<dbReference type="KEGG" id="tvi:Thivi_3020"/>
<proteinExistence type="predicted"/>
<accession>I3YD33</accession>
<dbReference type="EMBL" id="CP003154">
    <property type="protein sequence ID" value="AFL74901.1"/>
    <property type="molecule type" value="Genomic_DNA"/>
</dbReference>
<dbReference type="AlphaFoldDB" id="I3YD33"/>
<name>I3YD33_THIV6</name>